<dbReference type="GeneID" id="66080022"/>
<reference evidence="1" key="1">
    <citation type="journal article" date="2021" name="Genome Biol. Evol.">
        <title>The assembled and annotated genome of the fairy-ring fungus Marasmius oreades.</title>
        <authorList>
            <person name="Hiltunen M."/>
            <person name="Ament-Velasquez S.L."/>
            <person name="Johannesson H."/>
        </authorList>
    </citation>
    <scope>NUCLEOTIDE SEQUENCE</scope>
    <source>
        <strain evidence="1">03SP1</strain>
    </source>
</reference>
<name>A0A9P7RUF7_9AGAR</name>
<dbReference type="RefSeq" id="XP_043005718.1">
    <property type="nucleotide sequence ID" value="XM_043155934.1"/>
</dbReference>
<comment type="caution">
    <text evidence="1">The sequence shown here is derived from an EMBL/GenBank/DDBJ whole genome shotgun (WGS) entry which is preliminary data.</text>
</comment>
<gene>
    <name evidence="1" type="ORF">E1B28_010947</name>
</gene>
<sequence length="250" mass="29059">MERTIGNYERRIRLPADPYGNLNQEIIEQATTNALLAMDPSFRPPPKTQNQRLSIDIGSGYVSLHPRGTHLMDVSVTVAFREFCEANNWTFERQTDTDSLQVTRFARLRLPNGQEARSLWKEANRETDLVRRARNVKPLLTDLRYAEVLYYFTAMQGNTQFTLAAVMFYSNPDPDIQEESLGMLNVCTKEEDVQIIDAKWIVEVVGMIPFRRPEIPWNDEEDTSEYFVLEKLYSNVVRHDTEDEQDSENE</sequence>
<keyword evidence="2" id="KW-1185">Reference proteome</keyword>
<organism evidence="1 2">
    <name type="scientific">Marasmius oreades</name>
    <name type="common">fairy-ring Marasmius</name>
    <dbReference type="NCBI Taxonomy" id="181124"/>
    <lineage>
        <taxon>Eukaryota</taxon>
        <taxon>Fungi</taxon>
        <taxon>Dikarya</taxon>
        <taxon>Basidiomycota</taxon>
        <taxon>Agaricomycotina</taxon>
        <taxon>Agaricomycetes</taxon>
        <taxon>Agaricomycetidae</taxon>
        <taxon>Agaricales</taxon>
        <taxon>Marasmiineae</taxon>
        <taxon>Marasmiaceae</taxon>
        <taxon>Marasmius</taxon>
    </lineage>
</organism>
<dbReference type="Proteomes" id="UP001049176">
    <property type="component" value="Chromosome 7"/>
</dbReference>
<evidence type="ECO:0000313" key="2">
    <source>
        <dbReference type="Proteomes" id="UP001049176"/>
    </source>
</evidence>
<protein>
    <submittedName>
        <fullName evidence="1">Uncharacterized protein</fullName>
    </submittedName>
</protein>
<accession>A0A9P7RUF7</accession>
<dbReference type="OrthoDB" id="2669721at2759"/>
<dbReference type="EMBL" id="CM032187">
    <property type="protein sequence ID" value="KAG7089248.1"/>
    <property type="molecule type" value="Genomic_DNA"/>
</dbReference>
<dbReference type="KEGG" id="more:E1B28_010947"/>
<dbReference type="AlphaFoldDB" id="A0A9P7RUF7"/>
<evidence type="ECO:0000313" key="1">
    <source>
        <dbReference type="EMBL" id="KAG7089248.1"/>
    </source>
</evidence>
<proteinExistence type="predicted"/>